<dbReference type="InterPro" id="IPR036400">
    <property type="entry name" value="Cyt_B5-like_heme/steroid_sf"/>
</dbReference>
<feature type="region of interest" description="Disordered" evidence="5">
    <location>
        <begin position="96"/>
        <end position="124"/>
    </location>
</feature>
<dbReference type="AlphaFoldDB" id="A0A955L996"/>
<dbReference type="GO" id="GO:0046872">
    <property type="term" value="F:metal ion binding"/>
    <property type="evidence" value="ECO:0007669"/>
    <property type="project" value="UniProtKB-KW"/>
</dbReference>
<keyword evidence="6" id="KW-0812">Transmembrane</keyword>
<organism evidence="8 9">
    <name type="scientific">Candidatus Dojkabacteria bacterium</name>
    <dbReference type="NCBI Taxonomy" id="2099670"/>
    <lineage>
        <taxon>Bacteria</taxon>
        <taxon>Candidatus Dojkabacteria</taxon>
    </lineage>
</organism>
<dbReference type="Gene3D" id="3.10.120.10">
    <property type="entry name" value="Cytochrome b5-like heme/steroid binding domain"/>
    <property type="match status" value="1"/>
</dbReference>
<reference evidence="8" key="2">
    <citation type="journal article" date="2021" name="Microbiome">
        <title>Successional dynamics and alternative stable states in a saline activated sludge microbial community over 9 years.</title>
        <authorList>
            <person name="Wang Y."/>
            <person name="Ye J."/>
            <person name="Ju F."/>
            <person name="Liu L."/>
            <person name="Boyd J.A."/>
            <person name="Deng Y."/>
            <person name="Parks D.H."/>
            <person name="Jiang X."/>
            <person name="Yin X."/>
            <person name="Woodcroft B.J."/>
            <person name="Tyson G.W."/>
            <person name="Hugenholtz P."/>
            <person name="Polz M.F."/>
            <person name="Zhang T."/>
        </authorList>
    </citation>
    <scope>NUCLEOTIDE SEQUENCE</scope>
    <source>
        <strain evidence="8">HKST-UBA11</strain>
    </source>
</reference>
<feature type="domain" description="Cytochrome b5 heme-binding" evidence="7">
    <location>
        <begin position="356"/>
        <end position="384"/>
    </location>
</feature>
<dbReference type="EMBL" id="JAGQLH010000093">
    <property type="protein sequence ID" value="MCA9386191.1"/>
    <property type="molecule type" value="Genomic_DNA"/>
</dbReference>
<proteinExistence type="inferred from homology"/>
<keyword evidence="6" id="KW-0472">Membrane</keyword>
<accession>A0A955L996</accession>
<evidence type="ECO:0000256" key="4">
    <source>
        <dbReference type="ARBA" id="ARBA00038168"/>
    </source>
</evidence>
<dbReference type="Pfam" id="PF00173">
    <property type="entry name" value="Cyt-b5"/>
    <property type="match status" value="1"/>
</dbReference>
<dbReference type="PANTHER" id="PTHR19359">
    <property type="entry name" value="CYTOCHROME B5"/>
    <property type="match status" value="1"/>
</dbReference>
<evidence type="ECO:0000256" key="6">
    <source>
        <dbReference type="SAM" id="Phobius"/>
    </source>
</evidence>
<evidence type="ECO:0000313" key="9">
    <source>
        <dbReference type="Proteomes" id="UP000754563"/>
    </source>
</evidence>
<keyword evidence="3" id="KW-0408">Iron</keyword>
<dbReference type="GO" id="GO:0020037">
    <property type="term" value="F:heme binding"/>
    <property type="evidence" value="ECO:0007669"/>
    <property type="project" value="TreeGrafter"/>
</dbReference>
<evidence type="ECO:0000256" key="1">
    <source>
        <dbReference type="ARBA" id="ARBA00022617"/>
    </source>
</evidence>
<dbReference type="SUPFAM" id="SSF55856">
    <property type="entry name" value="Cytochrome b5-like heme/steroid binding domain"/>
    <property type="match status" value="2"/>
</dbReference>
<feature type="transmembrane region" description="Helical" evidence="6">
    <location>
        <begin position="20"/>
        <end position="40"/>
    </location>
</feature>
<dbReference type="Proteomes" id="UP000754563">
    <property type="component" value="Unassembled WGS sequence"/>
</dbReference>
<keyword evidence="1" id="KW-0349">Heme</keyword>
<evidence type="ECO:0000259" key="7">
    <source>
        <dbReference type="Pfam" id="PF00173"/>
    </source>
</evidence>
<feature type="region of interest" description="Disordered" evidence="5">
    <location>
        <begin position="274"/>
        <end position="357"/>
    </location>
</feature>
<protein>
    <recommendedName>
        <fullName evidence="7">Cytochrome b5 heme-binding domain-containing protein</fullName>
    </recommendedName>
</protein>
<evidence type="ECO:0000256" key="5">
    <source>
        <dbReference type="SAM" id="MobiDB-lite"/>
    </source>
</evidence>
<reference evidence="8" key="1">
    <citation type="submission" date="2020-04" db="EMBL/GenBank/DDBJ databases">
        <authorList>
            <person name="Zhang T."/>
        </authorList>
    </citation>
    <scope>NUCLEOTIDE SEQUENCE</scope>
    <source>
        <strain evidence="8">HKST-UBA11</strain>
    </source>
</reference>
<name>A0A955L996_9BACT</name>
<evidence type="ECO:0000313" key="8">
    <source>
        <dbReference type="EMBL" id="MCA9386191.1"/>
    </source>
</evidence>
<dbReference type="InterPro" id="IPR001199">
    <property type="entry name" value="Cyt_B5-like_heme/steroid-bd"/>
</dbReference>
<evidence type="ECO:0000256" key="2">
    <source>
        <dbReference type="ARBA" id="ARBA00022723"/>
    </source>
</evidence>
<evidence type="ECO:0000256" key="3">
    <source>
        <dbReference type="ARBA" id="ARBA00023004"/>
    </source>
</evidence>
<feature type="compositionally biased region" description="Low complexity" evidence="5">
    <location>
        <begin position="274"/>
        <end position="332"/>
    </location>
</feature>
<dbReference type="InterPro" id="IPR050668">
    <property type="entry name" value="Cytochrome_b5"/>
</dbReference>
<keyword evidence="2" id="KW-0479">Metal-binding</keyword>
<dbReference type="GO" id="GO:0016020">
    <property type="term" value="C:membrane"/>
    <property type="evidence" value="ECO:0007669"/>
    <property type="project" value="TreeGrafter"/>
</dbReference>
<sequence length="422" mass="45615">MDNFFEEISQYFKRSIIPNIGTIATFTAVIITSGFAAYRLSQIQFEQPKPIPETTSIPSEKDYAFQPSQEITKPIKKTNTFGELLPPDMQILSEAQNEDTTTVVSSSTQLPKGSQSSKSQTINTEQSETLSCRITLWGKLYDVTNLRKTHSGGDTFVCGTDMSTSYQMQHGIDLGRMSQYLISTIIPTISPPVGTITPTATLTPEPTTTPTTTLSSCIITLWGKLYEVGVLKTIHSGRDIFACGTDMSISYQMQHGINLSRMQQYFIGEITPTPIVTSTLTPTPTMTSTPSSTPTPSQTSTPVPTNTITPTPTSSSTPTVTPTTSPSVTSTPTPSPTPTPTQSSTPTPTPTSSGMTESELAIHNKTGDCYIAYSGKVYNVSSHKEWNNCRHHGISGGIDITSVFPHPTSYLNSLTIISDYSG</sequence>
<comment type="similarity">
    <text evidence="4">Belongs to the cytochrome b5 family.</text>
</comment>
<gene>
    <name evidence="8" type="ORF">KC717_06105</name>
</gene>
<feature type="compositionally biased region" description="Low complexity" evidence="5">
    <location>
        <begin position="340"/>
        <end position="353"/>
    </location>
</feature>
<keyword evidence="6" id="KW-1133">Transmembrane helix</keyword>
<comment type="caution">
    <text evidence="8">The sequence shown here is derived from an EMBL/GenBank/DDBJ whole genome shotgun (WGS) entry which is preliminary data.</text>
</comment>